<keyword evidence="2" id="KW-0245">EGF-like domain</keyword>
<dbReference type="PROSITE" id="PS01186">
    <property type="entry name" value="EGF_2"/>
    <property type="match status" value="2"/>
</dbReference>
<dbReference type="AlphaFoldDB" id="A0A4Z2CPK5"/>
<evidence type="ECO:0000313" key="6">
    <source>
        <dbReference type="Proteomes" id="UP000311919"/>
    </source>
</evidence>
<dbReference type="CDD" id="cd00054">
    <property type="entry name" value="EGF_CA"/>
    <property type="match status" value="1"/>
</dbReference>
<feature type="disulfide bond" evidence="2">
    <location>
        <begin position="136"/>
        <end position="153"/>
    </location>
</feature>
<dbReference type="GO" id="GO:0005509">
    <property type="term" value="F:calcium ion binding"/>
    <property type="evidence" value="ECO:0007669"/>
    <property type="project" value="InterPro"/>
</dbReference>
<evidence type="ECO:0000313" key="5">
    <source>
        <dbReference type="EMBL" id="TNN06034.1"/>
    </source>
</evidence>
<dbReference type="GO" id="GO:0016020">
    <property type="term" value="C:membrane"/>
    <property type="evidence" value="ECO:0007669"/>
    <property type="project" value="UniProtKB-SubCell"/>
</dbReference>
<dbReference type="PROSITE" id="PS50026">
    <property type="entry name" value="EGF_3"/>
    <property type="match status" value="3"/>
</dbReference>
<evidence type="ECO:0000256" key="1">
    <source>
        <dbReference type="ARBA" id="ARBA00023157"/>
    </source>
</evidence>
<comment type="caution">
    <text evidence="2">Lacks conserved residue(s) required for the propagation of feature annotation.</text>
</comment>
<evidence type="ECO:0000256" key="2">
    <source>
        <dbReference type="PROSITE-ProRule" id="PRU00076"/>
    </source>
</evidence>
<sequence>MQHSKYPKDVLELHYHPSFTMNSKTYTLCGDLCTELILEVNDLSKVYFYEPVFGLLNPVQSLLAKQKHEEKDWSMIMEVEVEDPIYNSSYDETDKKNIVNNKVNEPFQRKKNETITGIFTTQHSMPDATKCGSFLCFNHGRCYVDSNTSSAKCLCLLGYSGDLCDKVTPWSNTIHNEKYLKNVNGMELSYISFGGNPDLTKSEGPIHFLGYDFEKSYSGCIQNIRINEVYMDPRRKPFVGDAVYGYGITNCGIGLCEKKQCKNNAACLQTSGSTVICQCPLGTYGQLCEKRGELIIPSYSGHSYTEYIGLSGTSSSFTTLELQFRPIKPDGLILYEGYSHDSRGDFLAIILVNGYVVVAFDLGSGSAFLKSEDQMKLNEWHLIRFWRIGRVGYLQVDLNEHIMTNYSFGLQVQLTLTYFLFLGGHPNLNIVSTHIKEYIGFPNNLSIGFQGCISKIETNGILIDPIKNAIGGANVYNCAGQECGFSNPVCLNNGKCVQYSNGYKCICPVGFHGKNCKEKINWQGKQLAMFGGNSFVKFTTGSLNYRSNSRYYHISLEFQLSNKGFKNKLTPFKNFSPANNSSFDLLKQYLIYAVFQSVHKTQTVLVQLFPRRKLKLSLENSETEKHELSLSNLTNQSLNYNELWEVSRNQLNRRLPIQKYDISEELEIGQHWHKLLLTKSSTSITLFINQSHVARIYLKENEMKPVELFI</sequence>
<name>A0A4Z2CPK5_SCHJA</name>
<dbReference type="SUPFAM" id="SSF57196">
    <property type="entry name" value="EGF/Laminin"/>
    <property type="match status" value="2"/>
</dbReference>
<keyword evidence="6" id="KW-1185">Reference proteome</keyword>
<dbReference type="SMART" id="SM00282">
    <property type="entry name" value="LamG"/>
    <property type="match status" value="1"/>
</dbReference>
<feature type="disulfide bond" evidence="2">
    <location>
        <begin position="279"/>
        <end position="288"/>
    </location>
</feature>
<feature type="disulfide bond" evidence="2">
    <location>
        <begin position="507"/>
        <end position="516"/>
    </location>
</feature>
<dbReference type="PANTHER" id="PTHR15036:SF85">
    <property type="entry name" value="SP2353, ISOFORM A"/>
    <property type="match status" value="1"/>
</dbReference>
<feature type="disulfide bond" evidence="2">
    <location>
        <begin position="155"/>
        <end position="164"/>
    </location>
</feature>
<dbReference type="PROSITE" id="PS50025">
    <property type="entry name" value="LAM_G_DOMAIN"/>
    <property type="match status" value="1"/>
</dbReference>
<evidence type="ECO:0000259" key="3">
    <source>
        <dbReference type="PROSITE" id="PS50025"/>
    </source>
</evidence>
<dbReference type="InterPro" id="IPR000742">
    <property type="entry name" value="EGF"/>
</dbReference>
<dbReference type="InterPro" id="IPR001881">
    <property type="entry name" value="EGF-like_Ca-bd_dom"/>
</dbReference>
<evidence type="ECO:0000259" key="4">
    <source>
        <dbReference type="PROSITE" id="PS50026"/>
    </source>
</evidence>
<dbReference type="SMART" id="SM00179">
    <property type="entry name" value="EGF_CA"/>
    <property type="match status" value="1"/>
</dbReference>
<dbReference type="Gene3D" id="2.10.25.10">
    <property type="entry name" value="Laminin"/>
    <property type="match status" value="3"/>
</dbReference>
<feature type="domain" description="EGF-like" evidence="4">
    <location>
        <begin position="127"/>
        <end position="165"/>
    </location>
</feature>
<organism evidence="5 6">
    <name type="scientific">Schistosoma japonicum</name>
    <name type="common">Blood fluke</name>
    <dbReference type="NCBI Taxonomy" id="6182"/>
    <lineage>
        <taxon>Eukaryota</taxon>
        <taxon>Metazoa</taxon>
        <taxon>Spiralia</taxon>
        <taxon>Lophotrochozoa</taxon>
        <taxon>Platyhelminthes</taxon>
        <taxon>Trematoda</taxon>
        <taxon>Digenea</taxon>
        <taxon>Strigeidida</taxon>
        <taxon>Schistosomatoidea</taxon>
        <taxon>Schistosomatidae</taxon>
        <taxon>Schistosoma</taxon>
    </lineage>
</organism>
<feature type="domain" description="EGF-like" evidence="4">
    <location>
        <begin position="479"/>
        <end position="517"/>
    </location>
</feature>
<dbReference type="STRING" id="6182.A0A4Z2CPK5"/>
<keyword evidence="1 2" id="KW-1015">Disulfide bond</keyword>
<reference evidence="5 6" key="1">
    <citation type="submission" date="2019-03" db="EMBL/GenBank/DDBJ databases">
        <title>An improved genome assembly of the fluke Schistosoma japonicum.</title>
        <authorList>
            <person name="Hu W."/>
            <person name="Luo F."/>
            <person name="Yin M."/>
            <person name="Mo X."/>
            <person name="Sun C."/>
            <person name="Wu Q."/>
            <person name="Zhu B."/>
            <person name="Xiang M."/>
            <person name="Wang J."/>
            <person name="Wang Y."/>
            <person name="Zhang T."/>
            <person name="Xu B."/>
            <person name="Zheng H."/>
            <person name="Feng Z."/>
        </authorList>
    </citation>
    <scope>NUCLEOTIDE SEQUENCE [LARGE SCALE GENOMIC DNA]</scope>
    <source>
        <strain evidence="5">HuSjv2</strain>
        <tissue evidence="5">Worms</tissue>
    </source>
</reference>
<dbReference type="Proteomes" id="UP000311919">
    <property type="component" value="Unassembled WGS sequence"/>
</dbReference>
<dbReference type="OrthoDB" id="10014052at2759"/>
<dbReference type="CDD" id="cd00110">
    <property type="entry name" value="LamG"/>
    <property type="match status" value="1"/>
</dbReference>
<dbReference type="InterPro" id="IPR001791">
    <property type="entry name" value="Laminin_G"/>
</dbReference>
<dbReference type="EMBL" id="SKCS01000485">
    <property type="protein sequence ID" value="TNN06034.1"/>
    <property type="molecule type" value="Genomic_DNA"/>
</dbReference>
<dbReference type="Pfam" id="PF00008">
    <property type="entry name" value="EGF"/>
    <property type="match status" value="1"/>
</dbReference>
<dbReference type="Gene3D" id="2.60.120.200">
    <property type="match status" value="1"/>
</dbReference>
<proteinExistence type="predicted"/>
<gene>
    <name evidence="5" type="ORF">EWB00_008663</name>
</gene>
<dbReference type="SMART" id="SM00181">
    <property type="entry name" value="EGF"/>
    <property type="match status" value="3"/>
</dbReference>
<dbReference type="PROSITE" id="PS00022">
    <property type="entry name" value="EGF_1"/>
    <property type="match status" value="3"/>
</dbReference>
<feature type="domain" description="EGF-like" evidence="4">
    <location>
        <begin position="252"/>
        <end position="289"/>
    </location>
</feature>
<accession>A0A4Z2CPK5</accession>
<dbReference type="SUPFAM" id="SSF49899">
    <property type="entry name" value="Concanavalin A-like lectins/glucanases"/>
    <property type="match status" value="1"/>
</dbReference>
<feature type="domain" description="Laminin G" evidence="3">
    <location>
        <begin position="294"/>
        <end position="483"/>
    </location>
</feature>
<dbReference type="PANTHER" id="PTHR15036">
    <property type="entry name" value="PIKACHURIN-LIKE PROTEIN"/>
    <property type="match status" value="1"/>
</dbReference>
<feature type="non-terminal residue" evidence="5">
    <location>
        <position position="710"/>
    </location>
</feature>
<dbReference type="InterPro" id="IPR050372">
    <property type="entry name" value="Neurexin-related_CASP"/>
</dbReference>
<comment type="caution">
    <text evidence="5">The sequence shown here is derived from an EMBL/GenBank/DDBJ whole genome shotgun (WGS) entry which is preliminary data.</text>
</comment>
<dbReference type="Pfam" id="PF00054">
    <property type="entry name" value="Laminin_G_1"/>
    <property type="match status" value="1"/>
</dbReference>
<dbReference type="InterPro" id="IPR013320">
    <property type="entry name" value="ConA-like_dom_sf"/>
</dbReference>
<protein>
    <submittedName>
        <fullName evidence="5">Pikachurin</fullName>
    </submittedName>
</protein>